<dbReference type="SUPFAM" id="SSF52540">
    <property type="entry name" value="P-loop containing nucleoside triphosphate hydrolases"/>
    <property type="match status" value="1"/>
</dbReference>
<keyword evidence="2 4" id="KW-0808">Transferase</keyword>
<evidence type="ECO:0000313" key="5">
    <source>
        <dbReference type="Proteomes" id="UP000326202"/>
    </source>
</evidence>
<dbReference type="Gene3D" id="3.40.50.300">
    <property type="entry name" value="P-loop containing nucleotide triphosphate hydrolases"/>
    <property type="match status" value="1"/>
</dbReference>
<dbReference type="RefSeq" id="WP_191908368.1">
    <property type="nucleotide sequence ID" value="NZ_CP042906.1"/>
</dbReference>
<dbReference type="EMBL" id="CP042906">
    <property type="protein sequence ID" value="QEX15075.1"/>
    <property type="molecule type" value="Genomic_DNA"/>
</dbReference>
<dbReference type="Pfam" id="PF00685">
    <property type="entry name" value="Sulfotransfer_1"/>
    <property type="match status" value="1"/>
</dbReference>
<accession>A0A5J6MF75</accession>
<dbReference type="InterPro" id="IPR027417">
    <property type="entry name" value="P-loop_NTPase"/>
</dbReference>
<evidence type="ECO:0000313" key="4">
    <source>
        <dbReference type="EMBL" id="QEX15075.1"/>
    </source>
</evidence>
<dbReference type="Proteomes" id="UP000326202">
    <property type="component" value="Chromosome"/>
</dbReference>
<evidence type="ECO:0000256" key="1">
    <source>
        <dbReference type="ARBA" id="ARBA00005771"/>
    </source>
</evidence>
<name>A0A5J6MF75_9PROT</name>
<dbReference type="AlphaFoldDB" id="A0A5J6MF75"/>
<dbReference type="PANTHER" id="PTHR11783">
    <property type="entry name" value="SULFOTRANSFERASE SULT"/>
    <property type="match status" value="1"/>
</dbReference>
<keyword evidence="5" id="KW-1185">Reference proteome</keyword>
<evidence type="ECO:0000259" key="3">
    <source>
        <dbReference type="Pfam" id="PF00685"/>
    </source>
</evidence>
<feature type="domain" description="Sulfotransferase" evidence="3">
    <location>
        <begin position="123"/>
        <end position="295"/>
    </location>
</feature>
<dbReference type="GO" id="GO:0008146">
    <property type="term" value="F:sulfotransferase activity"/>
    <property type="evidence" value="ECO:0007669"/>
    <property type="project" value="InterPro"/>
</dbReference>
<dbReference type="KEGG" id="htq:FRZ44_03550"/>
<dbReference type="InterPro" id="IPR000863">
    <property type="entry name" value="Sulfotransferase_dom"/>
</dbReference>
<protein>
    <submittedName>
        <fullName evidence="4">Sulfotransferase</fullName>
    </submittedName>
</protein>
<reference evidence="4 5" key="1">
    <citation type="submission" date="2019-08" db="EMBL/GenBank/DDBJ databases">
        <title>Hyperibacter terrae gen. nov., sp. nov. and Hyperibacter viscosus sp. nov., two new members in the family Rhodospirillaceae isolated from the rhizosphere of Hypericum perforatum.</title>
        <authorList>
            <person name="Noviana Z."/>
        </authorList>
    </citation>
    <scope>NUCLEOTIDE SEQUENCE [LARGE SCALE GENOMIC DNA]</scope>
    <source>
        <strain evidence="4 5">R5913</strain>
    </source>
</reference>
<sequence length="319" mass="37136">MIDSVVNRVVREIVVTAARLLPASERVRVRRRARGREDSRNLAQADYAVVSHGKSGRTWLSVMLSRFFQLRYGLSERSLLIFDNLHRKNRAIPKILFTHDNYIRDYLGNGTRKTAFYETPTALLVRNPADVAVSQYFQWRHRMLPHKKELNGYPAHGAEVAIFDFVMNEEQGLKRVVGFMNEWARELPKLRDKLIIRYEDMRAQPQAELRRLLTWMALDPTDAEIEQSVEFAAFENLKKLEQKRVFWWSGTRMVPGQKGNPDSFKVRRAKVGGYRDYFDDDQVRQIDSYVRAHLDPMFGYDGAETPAPVVTEMRRAAGQ</sequence>
<proteinExistence type="inferred from homology"/>
<organism evidence="4 5">
    <name type="scientific">Hypericibacter terrae</name>
    <dbReference type="NCBI Taxonomy" id="2602015"/>
    <lineage>
        <taxon>Bacteria</taxon>
        <taxon>Pseudomonadati</taxon>
        <taxon>Pseudomonadota</taxon>
        <taxon>Alphaproteobacteria</taxon>
        <taxon>Rhodospirillales</taxon>
        <taxon>Dongiaceae</taxon>
        <taxon>Hypericibacter</taxon>
    </lineage>
</organism>
<gene>
    <name evidence="4" type="ORF">FRZ44_03550</name>
</gene>
<comment type="similarity">
    <text evidence="1">Belongs to the sulfotransferase 1 family.</text>
</comment>
<evidence type="ECO:0000256" key="2">
    <source>
        <dbReference type="ARBA" id="ARBA00022679"/>
    </source>
</evidence>